<reference evidence="6 7" key="1">
    <citation type="journal article" date="2017" name="ISME J.">
        <title>Energy and carbon metabolisms in a deep terrestrial subsurface fluid microbial community.</title>
        <authorList>
            <person name="Momper L."/>
            <person name="Jungbluth S.P."/>
            <person name="Lee M.D."/>
            <person name="Amend J.P."/>
        </authorList>
    </citation>
    <scope>NUCLEOTIDE SEQUENCE [LARGE SCALE GENOMIC DNA]</scope>
    <source>
        <strain evidence="6">SURF_46</strain>
    </source>
</reference>
<dbReference type="HAMAP" id="MF_00374">
    <property type="entry name" value="Ribosomal_uL29"/>
    <property type="match status" value="1"/>
</dbReference>
<dbReference type="NCBIfam" id="TIGR00012">
    <property type="entry name" value="L29"/>
    <property type="match status" value="1"/>
</dbReference>
<dbReference type="Pfam" id="PF00831">
    <property type="entry name" value="Ribosomal_L29"/>
    <property type="match status" value="1"/>
</dbReference>
<evidence type="ECO:0000313" key="7">
    <source>
        <dbReference type="Proteomes" id="UP000265540"/>
    </source>
</evidence>
<name>A0A3A4ZAN6_UNCKA</name>
<comment type="similarity">
    <text evidence="1 5">Belongs to the universal ribosomal protein uL29 family.</text>
</comment>
<evidence type="ECO:0000256" key="2">
    <source>
        <dbReference type="ARBA" id="ARBA00022980"/>
    </source>
</evidence>
<evidence type="ECO:0000256" key="1">
    <source>
        <dbReference type="ARBA" id="ARBA00009254"/>
    </source>
</evidence>
<dbReference type="GO" id="GO:0005840">
    <property type="term" value="C:ribosome"/>
    <property type="evidence" value="ECO:0007669"/>
    <property type="project" value="UniProtKB-KW"/>
</dbReference>
<dbReference type="EMBL" id="QZJF01000022">
    <property type="protein sequence ID" value="RJR26389.1"/>
    <property type="molecule type" value="Genomic_DNA"/>
</dbReference>
<organism evidence="6 7">
    <name type="scientific">candidate division WWE3 bacterium</name>
    <dbReference type="NCBI Taxonomy" id="2053526"/>
    <lineage>
        <taxon>Bacteria</taxon>
        <taxon>Katanobacteria</taxon>
    </lineage>
</organism>
<dbReference type="Proteomes" id="UP000265540">
    <property type="component" value="Unassembled WGS sequence"/>
</dbReference>
<dbReference type="Gene3D" id="1.10.287.310">
    <property type="match status" value="1"/>
</dbReference>
<dbReference type="InterPro" id="IPR001854">
    <property type="entry name" value="Ribosomal_uL29"/>
</dbReference>
<comment type="caution">
    <text evidence="6">The sequence shown here is derived from an EMBL/GenBank/DDBJ whole genome shotgun (WGS) entry which is preliminary data.</text>
</comment>
<dbReference type="GO" id="GO:0003735">
    <property type="term" value="F:structural constituent of ribosome"/>
    <property type="evidence" value="ECO:0007669"/>
    <property type="project" value="InterPro"/>
</dbReference>
<dbReference type="SUPFAM" id="SSF46561">
    <property type="entry name" value="Ribosomal protein L29 (L29p)"/>
    <property type="match status" value="1"/>
</dbReference>
<evidence type="ECO:0000256" key="4">
    <source>
        <dbReference type="ARBA" id="ARBA00035204"/>
    </source>
</evidence>
<proteinExistence type="inferred from homology"/>
<protein>
    <recommendedName>
        <fullName evidence="4 5">Large ribosomal subunit protein uL29</fullName>
    </recommendedName>
</protein>
<dbReference type="InterPro" id="IPR036049">
    <property type="entry name" value="Ribosomal_uL29_sf"/>
</dbReference>
<gene>
    <name evidence="5 6" type="primary">rpmC</name>
    <name evidence="6" type="ORF">C4561_05360</name>
</gene>
<evidence type="ECO:0000313" key="6">
    <source>
        <dbReference type="EMBL" id="RJR26389.1"/>
    </source>
</evidence>
<dbReference type="AlphaFoldDB" id="A0A3A4ZAN6"/>
<sequence length="67" mass="7920">MKVAELREKTKQELVEMITKLTTDIKTSTLDILKRKEKNVKKPRLLRKDLARITTVLNEKKVLEEDK</sequence>
<accession>A0A3A4ZAN6</accession>
<evidence type="ECO:0000256" key="3">
    <source>
        <dbReference type="ARBA" id="ARBA00023274"/>
    </source>
</evidence>
<dbReference type="GO" id="GO:1990904">
    <property type="term" value="C:ribonucleoprotein complex"/>
    <property type="evidence" value="ECO:0007669"/>
    <property type="project" value="UniProtKB-KW"/>
</dbReference>
<keyword evidence="3 5" id="KW-0687">Ribonucleoprotein</keyword>
<evidence type="ECO:0000256" key="5">
    <source>
        <dbReference type="HAMAP-Rule" id="MF_00374"/>
    </source>
</evidence>
<keyword evidence="2 5" id="KW-0689">Ribosomal protein</keyword>
<dbReference type="GO" id="GO:0006412">
    <property type="term" value="P:translation"/>
    <property type="evidence" value="ECO:0007669"/>
    <property type="project" value="UniProtKB-UniRule"/>
</dbReference>